<feature type="chain" id="PRO_5018559886" evidence="3">
    <location>
        <begin position="23"/>
        <end position="438"/>
    </location>
</feature>
<protein>
    <submittedName>
        <fullName evidence="5">Amidohydrolase</fullName>
    </submittedName>
</protein>
<dbReference type="SUPFAM" id="SSF55031">
    <property type="entry name" value="Bacterial exopeptidase dimerisation domain"/>
    <property type="match status" value="1"/>
</dbReference>
<proteinExistence type="predicted"/>
<dbReference type="Pfam" id="PF01546">
    <property type="entry name" value="Peptidase_M20"/>
    <property type="match status" value="1"/>
</dbReference>
<evidence type="ECO:0000256" key="3">
    <source>
        <dbReference type="SAM" id="SignalP"/>
    </source>
</evidence>
<feature type="domain" description="Peptidase M20 dimerisation" evidence="4">
    <location>
        <begin position="229"/>
        <end position="324"/>
    </location>
</feature>
<feature type="binding site" evidence="2">
    <location>
        <position position="174"/>
    </location>
    <ligand>
        <name>Mn(2+)</name>
        <dbReference type="ChEBI" id="CHEBI:29035"/>
        <label>2</label>
    </ligand>
</feature>
<evidence type="ECO:0000313" key="6">
    <source>
        <dbReference type="Proteomes" id="UP000282184"/>
    </source>
</evidence>
<sequence length="438" mass="46060">MLRFRFPLLAAAALLTAAPLQAQKKPALDARIDAATTRVLPQVIAWRRDLHEHPELGNRETRTAALVAAELKRLGLEVQTGVGKTGVVGLLRGGKPGPVVALRADMDGLPVTEERKVPFASKERAQYSGQEVGVMHACGHDTHTAMLLGAANVLASMKAELPGTVKFIFQPAEEGPPPGEEGGAKLMVKEGVLDKPKVDAVFGLHINAQTEVGQLKYRAGGMMASADVFQIKVKGKSAHGAYPWLAVDPVVAAAQVVLALQTIVSREVPLTEDAAVVTVGMVHGGVRNNIIPEQVELQGTLRALSASTRELLARSVKRVATNVAEAAGATAEVEVRPAAPLTYNDPALTARVLPTLRRVVGPAGVSEMRAVTGAEDFGCYQEQVPGVFLYLGGMPQGVDPATTAPHHTPGFFVDEGALPIGVRTLAMLAVDYLSGAGK</sequence>
<dbReference type="InterPro" id="IPR002933">
    <property type="entry name" value="Peptidase_M20"/>
</dbReference>
<feature type="binding site" evidence="2">
    <location>
        <position position="407"/>
    </location>
    <ligand>
        <name>Mn(2+)</name>
        <dbReference type="ChEBI" id="CHEBI:29035"/>
        <label>2</label>
    </ligand>
</feature>
<keyword evidence="1 5" id="KW-0378">Hydrolase</keyword>
<dbReference type="SUPFAM" id="SSF53187">
    <property type="entry name" value="Zn-dependent exopeptidases"/>
    <property type="match status" value="1"/>
</dbReference>
<feature type="signal peptide" evidence="3">
    <location>
        <begin position="1"/>
        <end position="22"/>
    </location>
</feature>
<dbReference type="OrthoDB" id="9776731at2"/>
<accession>A0A3S0QFW8</accession>
<dbReference type="Gene3D" id="3.40.630.10">
    <property type="entry name" value="Zn peptidases"/>
    <property type="match status" value="1"/>
</dbReference>
<evidence type="ECO:0000313" key="5">
    <source>
        <dbReference type="EMBL" id="RTQ47145.1"/>
    </source>
</evidence>
<dbReference type="InterPro" id="IPR036264">
    <property type="entry name" value="Bact_exopeptidase_dim_dom"/>
</dbReference>
<organism evidence="5 6">
    <name type="scientific">Hymenobacter gummosus</name>
    <dbReference type="NCBI Taxonomy" id="1776032"/>
    <lineage>
        <taxon>Bacteria</taxon>
        <taxon>Pseudomonadati</taxon>
        <taxon>Bacteroidota</taxon>
        <taxon>Cytophagia</taxon>
        <taxon>Cytophagales</taxon>
        <taxon>Hymenobacteraceae</taxon>
        <taxon>Hymenobacter</taxon>
    </lineage>
</organism>
<evidence type="ECO:0000256" key="1">
    <source>
        <dbReference type="ARBA" id="ARBA00022801"/>
    </source>
</evidence>
<feature type="binding site" evidence="2">
    <location>
        <position position="140"/>
    </location>
    <ligand>
        <name>Mn(2+)</name>
        <dbReference type="ChEBI" id="CHEBI:29035"/>
        <label>2</label>
    </ligand>
</feature>
<dbReference type="Gene3D" id="3.30.70.360">
    <property type="match status" value="1"/>
</dbReference>
<dbReference type="GO" id="GO:0050118">
    <property type="term" value="F:N-acetyldiaminopimelate deacetylase activity"/>
    <property type="evidence" value="ECO:0007669"/>
    <property type="project" value="UniProtKB-ARBA"/>
</dbReference>
<feature type="binding site" evidence="2">
    <location>
        <position position="138"/>
    </location>
    <ligand>
        <name>Mn(2+)</name>
        <dbReference type="ChEBI" id="CHEBI:29035"/>
        <label>2</label>
    </ligand>
</feature>
<dbReference type="InterPro" id="IPR011650">
    <property type="entry name" value="Peptidase_M20_dimer"/>
</dbReference>
<evidence type="ECO:0000259" key="4">
    <source>
        <dbReference type="Pfam" id="PF07687"/>
    </source>
</evidence>
<keyword evidence="2" id="KW-0479">Metal-binding</keyword>
<keyword evidence="6" id="KW-1185">Reference proteome</keyword>
<reference evidence="5 6" key="1">
    <citation type="submission" date="2018-12" db="EMBL/GenBank/DDBJ databases">
        <title>Hymenobacter gummosus sp. nov., isolated from a spring.</title>
        <authorList>
            <person name="Nie L."/>
        </authorList>
    </citation>
    <scope>NUCLEOTIDE SEQUENCE [LARGE SCALE GENOMIC DNA]</scope>
    <source>
        <strain evidence="5 6">KCTC 52166</strain>
    </source>
</reference>
<keyword evidence="3" id="KW-0732">Signal</keyword>
<dbReference type="EMBL" id="RXOF01000013">
    <property type="protein sequence ID" value="RTQ47145.1"/>
    <property type="molecule type" value="Genomic_DNA"/>
</dbReference>
<feature type="binding site" evidence="2">
    <location>
        <position position="205"/>
    </location>
    <ligand>
        <name>Mn(2+)</name>
        <dbReference type="ChEBI" id="CHEBI:29035"/>
        <label>2</label>
    </ligand>
</feature>
<keyword evidence="2" id="KW-0464">Manganese</keyword>
<dbReference type="PANTHER" id="PTHR11014:SF63">
    <property type="entry name" value="METALLOPEPTIDASE, PUTATIVE (AFU_ORTHOLOGUE AFUA_6G09600)-RELATED"/>
    <property type="match status" value="1"/>
</dbReference>
<dbReference type="AlphaFoldDB" id="A0A3S0QFW8"/>
<name>A0A3S0QFW8_9BACT</name>
<evidence type="ECO:0000256" key="2">
    <source>
        <dbReference type="PIRSR" id="PIRSR005962-1"/>
    </source>
</evidence>
<dbReference type="GO" id="GO:0046872">
    <property type="term" value="F:metal ion binding"/>
    <property type="evidence" value="ECO:0007669"/>
    <property type="project" value="UniProtKB-KW"/>
</dbReference>
<dbReference type="PIRSF" id="PIRSF005962">
    <property type="entry name" value="Pept_M20D_amidohydro"/>
    <property type="match status" value="1"/>
</dbReference>
<dbReference type="InterPro" id="IPR017439">
    <property type="entry name" value="Amidohydrolase"/>
</dbReference>
<dbReference type="RefSeq" id="WP_126694944.1">
    <property type="nucleotide sequence ID" value="NZ_RXOF01000013.1"/>
</dbReference>
<dbReference type="FunFam" id="3.30.70.360:FF:000001">
    <property type="entry name" value="N-acetyldiaminopimelate deacetylase"/>
    <property type="match status" value="1"/>
</dbReference>
<dbReference type="Pfam" id="PF07687">
    <property type="entry name" value="M20_dimer"/>
    <property type="match status" value="1"/>
</dbReference>
<dbReference type="PANTHER" id="PTHR11014">
    <property type="entry name" value="PEPTIDASE M20 FAMILY MEMBER"/>
    <property type="match status" value="1"/>
</dbReference>
<dbReference type="GO" id="GO:0019877">
    <property type="term" value="P:diaminopimelate biosynthetic process"/>
    <property type="evidence" value="ECO:0007669"/>
    <property type="project" value="UniProtKB-ARBA"/>
</dbReference>
<gene>
    <name evidence="5" type="ORF">EJV47_19805</name>
</gene>
<comment type="cofactor">
    <cofactor evidence="2">
        <name>Mn(2+)</name>
        <dbReference type="ChEBI" id="CHEBI:29035"/>
    </cofactor>
    <text evidence="2">The Mn(2+) ion enhances activity.</text>
</comment>
<comment type="caution">
    <text evidence="5">The sequence shown here is derived from an EMBL/GenBank/DDBJ whole genome shotgun (WGS) entry which is preliminary data.</text>
</comment>
<dbReference type="Proteomes" id="UP000282184">
    <property type="component" value="Unassembled WGS sequence"/>
</dbReference>
<dbReference type="NCBIfam" id="TIGR01891">
    <property type="entry name" value="amidohydrolases"/>
    <property type="match status" value="1"/>
</dbReference>